<evidence type="ECO:0000313" key="1">
    <source>
        <dbReference type="EMBL" id="EMD83274.1"/>
    </source>
</evidence>
<dbReference type="EMBL" id="AMRV01000003">
    <property type="protein sequence ID" value="EMD83274.1"/>
    <property type="molecule type" value="Genomic_DNA"/>
</dbReference>
<organism evidence="1 2">
    <name type="scientific">Pacificimonas flava</name>
    <dbReference type="NCBI Taxonomy" id="1234595"/>
    <lineage>
        <taxon>Bacteria</taxon>
        <taxon>Pseudomonadati</taxon>
        <taxon>Pseudomonadota</taxon>
        <taxon>Alphaproteobacteria</taxon>
        <taxon>Sphingomonadales</taxon>
        <taxon>Sphingosinicellaceae</taxon>
        <taxon>Pacificimonas</taxon>
    </lineage>
</organism>
<evidence type="ECO:0000313" key="2">
    <source>
        <dbReference type="Proteomes" id="UP000011717"/>
    </source>
</evidence>
<comment type="caution">
    <text evidence="1">The sequence shown here is derived from an EMBL/GenBank/DDBJ whole genome shotgun (WGS) entry which is preliminary data.</text>
</comment>
<gene>
    <name evidence="1" type="ORF">C725_1175</name>
</gene>
<accession>M2T9L9</accession>
<dbReference type="AlphaFoldDB" id="M2T9L9"/>
<protein>
    <submittedName>
        <fullName evidence="1">Putative sensor histidine kinase</fullName>
    </submittedName>
</protein>
<name>M2T9L9_9SPHN</name>
<keyword evidence="2" id="KW-1185">Reference proteome</keyword>
<dbReference type="RefSeq" id="WP_008600874.1">
    <property type="nucleotide sequence ID" value="NZ_AMRV01000003.1"/>
</dbReference>
<dbReference type="Proteomes" id="UP000011717">
    <property type="component" value="Unassembled WGS sequence"/>
</dbReference>
<proteinExistence type="predicted"/>
<keyword evidence="1" id="KW-0808">Transferase</keyword>
<dbReference type="GO" id="GO:0016301">
    <property type="term" value="F:kinase activity"/>
    <property type="evidence" value="ECO:0007669"/>
    <property type="project" value="UniProtKB-KW"/>
</dbReference>
<sequence length="80" mass="8251">MLLKTCEPAETCVTASVRAVEMPPPGAPATETGQGRGLIELALPYQLSAKTTYALGPDGVHCTIPIPVSASRTVEGDENA</sequence>
<reference evidence="1 2" key="1">
    <citation type="journal article" date="2013" name="Genome Announc.">
        <title>Draft Genome Sequence of Strain JLT2015T, Belonging to the Family Sphingomonadaceae of the Alphaproteobacteria.</title>
        <authorList>
            <person name="Tang K."/>
            <person name="Liu K."/>
            <person name="Li S."/>
            <person name="Jiao N."/>
        </authorList>
    </citation>
    <scope>NUCLEOTIDE SEQUENCE [LARGE SCALE GENOMIC DNA]</scope>
    <source>
        <strain evidence="1 2">JLT2015</strain>
    </source>
</reference>
<keyword evidence="1" id="KW-0418">Kinase</keyword>